<dbReference type="Pfam" id="PF17645">
    <property type="entry name" value="Amdase"/>
    <property type="match status" value="1"/>
</dbReference>
<evidence type="ECO:0008006" key="3">
    <source>
        <dbReference type="Google" id="ProtNLM"/>
    </source>
</evidence>
<organism evidence="1 2">
    <name type="scientific">Amycolatopsis pithecellobii</name>
    <dbReference type="NCBI Taxonomy" id="664692"/>
    <lineage>
        <taxon>Bacteria</taxon>
        <taxon>Bacillati</taxon>
        <taxon>Actinomycetota</taxon>
        <taxon>Actinomycetes</taxon>
        <taxon>Pseudonocardiales</taxon>
        <taxon>Pseudonocardiaceae</taxon>
        <taxon>Amycolatopsis</taxon>
    </lineage>
</organism>
<dbReference type="InterPro" id="IPR026286">
    <property type="entry name" value="MaiA/AMDase"/>
</dbReference>
<evidence type="ECO:0000313" key="2">
    <source>
        <dbReference type="Proteomes" id="UP000440096"/>
    </source>
</evidence>
<protein>
    <recommendedName>
        <fullName evidence="3">Asp/Glu racemase</fullName>
    </recommendedName>
</protein>
<dbReference type="Proteomes" id="UP000440096">
    <property type="component" value="Unassembled WGS sequence"/>
</dbReference>
<dbReference type="InterPro" id="IPR053714">
    <property type="entry name" value="Iso_Racemase_Enz_sf"/>
</dbReference>
<comment type="caution">
    <text evidence="1">The sequence shown here is derived from an EMBL/GenBank/DDBJ whole genome shotgun (WGS) entry which is preliminary data.</text>
</comment>
<dbReference type="RefSeq" id="WP_154756567.1">
    <property type="nucleotide sequence ID" value="NZ_WMBA01000011.1"/>
</dbReference>
<keyword evidence="2" id="KW-1185">Reference proteome</keyword>
<proteinExistence type="predicted"/>
<gene>
    <name evidence="1" type="ORF">GKO32_10210</name>
</gene>
<name>A0A6N7YN00_9PSEU</name>
<dbReference type="Gene3D" id="3.40.50.12500">
    <property type="match status" value="1"/>
</dbReference>
<accession>A0A6N7YN00</accession>
<dbReference type="OrthoDB" id="4537983at2"/>
<dbReference type="AlphaFoldDB" id="A0A6N7YN00"/>
<reference evidence="1 2" key="1">
    <citation type="submission" date="2019-11" db="EMBL/GenBank/DDBJ databases">
        <title>Draft genome of Amycolatopsis RM579.</title>
        <authorList>
            <person name="Duangmal K."/>
            <person name="Mingma R."/>
        </authorList>
    </citation>
    <scope>NUCLEOTIDE SEQUENCE [LARGE SCALE GENOMIC DNA]</scope>
    <source>
        <strain evidence="1 2">RM579</strain>
    </source>
</reference>
<dbReference type="EMBL" id="WMBA01000011">
    <property type="protein sequence ID" value="MTD54345.1"/>
    <property type="molecule type" value="Genomic_DNA"/>
</dbReference>
<dbReference type="PANTHER" id="PTHR40267:SF1">
    <property type="entry name" value="BLR3294 PROTEIN"/>
    <property type="match status" value="1"/>
</dbReference>
<sequence length="228" mass="23935">MTPRIGLLVPSSNPTLAADLRSALGTRATVDVEPLARHEPVTPEGELKMVGDDLPRAAVALAARRPDVVIVGCSSAAALLGHDGEQDLCDDLRGTTGVPVIGANQAFLASLRRNAIKRPVLLTPYEWPLTLTLRGELLKQHVEVVLTACLEIAGTAEITAISPAQITEFALAHVDPSGDGVMLAGCALRSREALADISREAGVPAVSVNSALIEKIELWLAKHGGDRV</sequence>
<dbReference type="PANTHER" id="PTHR40267">
    <property type="entry name" value="BLR3294 PROTEIN"/>
    <property type="match status" value="1"/>
</dbReference>
<evidence type="ECO:0000313" key="1">
    <source>
        <dbReference type="EMBL" id="MTD54345.1"/>
    </source>
</evidence>